<dbReference type="Proteomes" id="UP000814140">
    <property type="component" value="Unassembled WGS sequence"/>
</dbReference>
<reference evidence="1" key="2">
    <citation type="journal article" date="2022" name="New Phytol.">
        <title>Evolutionary transition to the ectomycorrhizal habit in the genomes of a hyperdiverse lineage of mushroom-forming fungi.</title>
        <authorList>
            <person name="Looney B."/>
            <person name="Miyauchi S."/>
            <person name="Morin E."/>
            <person name="Drula E."/>
            <person name="Courty P.E."/>
            <person name="Kohler A."/>
            <person name="Kuo A."/>
            <person name="LaButti K."/>
            <person name="Pangilinan J."/>
            <person name="Lipzen A."/>
            <person name="Riley R."/>
            <person name="Andreopoulos W."/>
            <person name="He G."/>
            <person name="Johnson J."/>
            <person name="Nolan M."/>
            <person name="Tritt A."/>
            <person name="Barry K.W."/>
            <person name="Grigoriev I.V."/>
            <person name="Nagy L.G."/>
            <person name="Hibbett D."/>
            <person name="Henrissat B."/>
            <person name="Matheny P.B."/>
            <person name="Labbe J."/>
            <person name="Martin F.M."/>
        </authorList>
    </citation>
    <scope>NUCLEOTIDE SEQUENCE</scope>
    <source>
        <strain evidence="1">HHB10654</strain>
    </source>
</reference>
<comment type="caution">
    <text evidence="1">The sequence shown here is derived from an EMBL/GenBank/DDBJ whole genome shotgun (WGS) entry which is preliminary data.</text>
</comment>
<evidence type="ECO:0000313" key="2">
    <source>
        <dbReference type="Proteomes" id="UP000814140"/>
    </source>
</evidence>
<keyword evidence="2" id="KW-1185">Reference proteome</keyword>
<gene>
    <name evidence="1" type="ORF">BV25DRAFT_681000</name>
</gene>
<protein>
    <submittedName>
        <fullName evidence="1">Uncharacterized protein</fullName>
    </submittedName>
</protein>
<name>A0ACB8T0N9_9AGAM</name>
<organism evidence="1 2">
    <name type="scientific">Artomyces pyxidatus</name>
    <dbReference type="NCBI Taxonomy" id="48021"/>
    <lineage>
        <taxon>Eukaryota</taxon>
        <taxon>Fungi</taxon>
        <taxon>Dikarya</taxon>
        <taxon>Basidiomycota</taxon>
        <taxon>Agaricomycotina</taxon>
        <taxon>Agaricomycetes</taxon>
        <taxon>Russulales</taxon>
        <taxon>Auriscalpiaceae</taxon>
        <taxon>Artomyces</taxon>
    </lineage>
</organism>
<reference evidence="1" key="1">
    <citation type="submission" date="2021-03" db="EMBL/GenBank/DDBJ databases">
        <authorList>
            <consortium name="DOE Joint Genome Institute"/>
            <person name="Ahrendt S."/>
            <person name="Looney B.P."/>
            <person name="Miyauchi S."/>
            <person name="Morin E."/>
            <person name="Drula E."/>
            <person name="Courty P.E."/>
            <person name="Chicoki N."/>
            <person name="Fauchery L."/>
            <person name="Kohler A."/>
            <person name="Kuo A."/>
            <person name="Labutti K."/>
            <person name="Pangilinan J."/>
            <person name="Lipzen A."/>
            <person name="Riley R."/>
            <person name="Andreopoulos W."/>
            <person name="He G."/>
            <person name="Johnson J."/>
            <person name="Barry K.W."/>
            <person name="Grigoriev I.V."/>
            <person name="Nagy L."/>
            <person name="Hibbett D."/>
            <person name="Henrissat B."/>
            <person name="Matheny P.B."/>
            <person name="Labbe J."/>
            <person name="Martin F."/>
        </authorList>
    </citation>
    <scope>NUCLEOTIDE SEQUENCE</scope>
    <source>
        <strain evidence="1">HHB10654</strain>
    </source>
</reference>
<accession>A0ACB8T0N9</accession>
<evidence type="ECO:0000313" key="1">
    <source>
        <dbReference type="EMBL" id="KAI0062379.1"/>
    </source>
</evidence>
<dbReference type="EMBL" id="MU277208">
    <property type="protein sequence ID" value="KAI0062379.1"/>
    <property type="molecule type" value="Genomic_DNA"/>
</dbReference>
<proteinExistence type="predicted"/>
<sequence>MSGLKRSNGHPEPEVIVNFADGYAYSKGKMDEAFRNIFDKNPVKQSKSIASSGAKREDIDLIVAELEIPRSQAEKVLIEHGGDLSKALQALVTP</sequence>